<reference evidence="1 2" key="1">
    <citation type="submission" date="2021-03" db="EMBL/GenBank/DDBJ databases">
        <title>Antimicrobial resistance genes in bacteria isolated from Japanese honey, and their potential for conferring macrolide and lincosamide resistance in the American foulbrood pathogen Paenibacillus larvae.</title>
        <authorList>
            <person name="Okamoto M."/>
            <person name="Kumagai M."/>
            <person name="Kanamori H."/>
            <person name="Takamatsu D."/>
        </authorList>
    </citation>
    <scope>NUCLEOTIDE SEQUENCE [LARGE SCALE GENOMIC DNA]</scope>
    <source>
        <strain evidence="1 2">J34TS1</strain>
    </source>
</reference>
<sequence length="117" mass="12485">MGSSGYSGGSYGGAGGGAVNKCGDTLIIQIIVNQNQGSIWYNTAVSDDVYINLNKTSILPKIEVLKIDDNTLVGVAPPSYGWVINCIENGWKYQGVILKKEGTEYDPRVTVQLSGVK</sequence>
<gene>
    <name evidence="1" type="ORF">J34TS1_15860</name>
</gene>
<keyword evidence="2" id="KW-1185">Reference proteome</keyword>
<organism evidence="1 2">
    <name type="scientific">Paenibacillus azoreducens</name>
    <dbReference type="NCBI Taxonomy" id="116718"/>
    <lineage>
        <taxon>Bacteria</taxon>
        <taxon>Bacillati</taxon>
        <taxon>Bacillota</taxon>
        <taxon>Bacilli</taxon>
        <taxon>Bacillales</taxon>
        <taxon>Paenibacillaceae</taxon>
        <taxon>Paenibacillus</taxon>
    </lineage>
</organism>
<dbReference type="EMBL" id="BORT01000005">
    <property type="protein sequence ID" value="GIO46821.1"/>
    <property type="molecule type" value="Genomic_DNA"/>
</dbReference>
<dbReference type="Proteomes" id="UP000682811">
    <property type="component" value="Unassembled WGS sequence"/>
</dbReference>
<comment type="caution">
    <text evidence="1">The sequence shown here is derived from an EMBL/GenBank/DDBJ whole genome shotgun (WGS) entry which is preliminary data.</text>
</comment>
<name>A0A919Y8B0_9BACL</name>
<proteinExistence type="predicted"/>
<protein>
    <submittedName>
        <fullName evidence="1">Uncharacterized protein</fullName>
    </submittedName>
</protein>
<evidence type="ECO:0000313" key="2">
    <source>
        <dbReference type="Proteomes" id="UP000682811"/>
    </source>
</evidence>
<dbReference type="AlphaFoldDB" id="A0A919Y8B0"/>
<accession>A0A919Y8B0</accession>
<dbReference type="RefSeq" id="WP_212977787.1">
    <property type="nucleotide sequence ID" value="NZ_AP025343.1"/>
</dbReference>
<evidence type="ECO:0000313" key="1">
    <source>
        <dbReference type="EMBL" id="GIO46821.1"/>
    </source>
</evidence>